<feature type="transmembrane region" description="Helical" evidence="6">
    <location>
        <begin position="457"/>
        <end position="481"/>
    </location>
</feature>
<keyword evidence="4 6" id="KW-0472">Membrane</keyword>
<evidence type="ECO:0000256" key="4">
    <source>
        <dbReference type="ARBA" id="ARBA00023136"/>
    </source>
</evidence>
<feature type="transmembrane region" description="Helical" evidence="6">
    <location>
        <begin position="342"/>
        <end position="365"/>
    </location>
</feature>
<evidence type="ECO:0008006" key="9">
    <source>
        <dbReference type="Google" id="ProtNLM"/>
    </source>
</evidence>
<keyword evidence="2 6" id="KW-0812">Transmembrane</keyword>
<comment type="caution">
    <text evidence="7">The sequence shown here is derived from an EMBL/GenBank/DDBJ whole genome shotgun (WGS) entry which is preliminary data.</text>
</comment>
<dbReference type="PANTHER" id="PTHR23507">
    <property type="entry name" value="ZGC:174356"/>
    <property type="match status" value="1"/>
</dbReference>
<evidence type="ECO:0000256" key="6">
    <source>
        <dbReference type="SAM" id="Phobius"/>
    </source>
</evidence>
<dbReference type="InterPro" id="IPR036259">
    <property type="entry name" value="MFS_trans_sf"/>
</dbReference>
<evidence type="ECO:0000256" key="1">
    <source>
        <dbReference type="ARBA" id="ARBA00004141"/>
    </source>
</evidence>
<protein>
    <recommendedName>
        <fullName evidence="9">Major facilitator superfamily (MFS) profile domain-containing protein</fullName>
    </recommendedName>
</protein>
<feature type="transmembrane region" description="Helical" evidence="6">
    <location>
        <begin position="136"/>
        <end position="153"/>
    </location>
</feature>
<dbReference type="Proteomes" id="UP000275385">
    <property type="component" value="Unassembled WGS sequence"/>
</dbReference>
<dbReference type="EMBL" id="QVQW01000132">
    <property type="protein sequence ID" value="RKU39931.1"/>
    <property type="molecule type" value="Genomic_DNA"/>
</dbReference>
<name>A0A420XWB2_9PEZI</name>
<dbReference type="SUPFAM" id="SSF103473">
    <property type="entry name" value="MFS general substrate transporter"/>
    <property type="match status" value="1"/>
</dbReference>
<comment type="subcellular location">
    <subcellularLocation>
        <location evidence="1">Membrane</location>
        <topology evidence="1">Multi-pass membrane protein</topology>
    </subcellularLocation>
</comment>
<dbReference type="InterPro" id="IPR011701">
    <property type="entry name" value="MFS"/>
</dbReference>
<dbReference type="AlphaFoldDB" id="A0A420XWB2"/>
<organism evidence="7 8">
    <name type="scientific">Coniochaeta pulveracea</name>
    <dbReference type="NCBI Taxonomy" id="177199"/>
    <lineage>
        <taxon>Eukaryota</taxon>
        <taxon>Fungi</taxon>
        <taxon>Dikarya</taxon>
        <taxon>Ascomycota</taxon>
        <taxon>Pezizomycotina</taxon>
        <taxon>Sordariomycetes</taxon>
        <taxon>Sordariomycetidae</taxon>
        <taxon>Coniochaetales</taxon>
        <taxon>Coniochaetaceae</taxon>
        <taxon>Coniochaeta</taxon>
    </lineage>
</organism>
<feature type="transmembrane region" description="Helical" evidence="6">
    <location>
        <begin position="386"/>
        <end position="410"/>
    </location>
</feature>
<feature type="compositionally biased region" description="Basic and acidic residues" evidence="5">
    <location>
        <begin position="18"/>
        <end position="27"/>
    </location>
</feature>
<keyword evidence="3 6" id="KW-1133">Transmembrane helix</keyword>
<feature type="region of interest" description="Disordered" evidence="5">
    <location>
        <begin position="1"/>
        <end position="33"/>
    </location>
</feature>
<evidence type="ECO:0000256" key="3">
    <source>
        <dbReference type="ARBA" id="ARBA00022989"/>
    </source>
</evidence>
<feature type="transmembrane region" description="Helical" evidence="6">
    <location>
        <begin position="493"/>
        <end position="512"/>
    </location>
</feature>
<dbReference type="OrthoDB" id="10029326at2759"/>
<dbReference type="PANTHER" id="PTHR23507:SF8">
    <property type="entry name" value="MFS GENERAL SUBSTRATE TRANSPORTER"/>
    <property type="match status" value="1"/>
</dbReference>
<evidence type="ECO:0000313" key="8">
    <source>
        <dbReference type="Proteomes" id="UP000275385"/>
    </source>
</evidence>
<feature type="transmembrane region" description="Helical" evidence="6">
    <location>
        <begin position="202"/>
        <end position="221"/>
    </location>
</feature>
<proteinExistence type="predicted"/>
<dbReference type="Pfam" id="PF07690">
    <property type="entry name" value="MFS_1"/>
    <property type="match status" value="1"/>
</dbReference>
<dbReference type="Gene3D" id="1.20.1250.20">
    <property type="entry name" value="MFS general substrate transporter like domains"/>
    <property type="match status" value="1"/>
</dbReference>
<feature type="transmembrane region" description="Helical" evidence="6">
    <location>
        <begin position="305"/>
        <end position="322"/>
    </location>
</feature>
<feature type="transmembrane region" description="Helical" evidence="6">
    <location>
        <begin position="227"/>
        <end position="247"/>
    </location>
</feature>
<dbReference type="GO" id="GO:0016020">
    <property type="term" value="C:membrane"/>
    <property type="evidence" value="ECO:0007669"/>
    <property type="project" value="UniProtKB-SubCell"/>
</dbReference>
<gene>
    <name evidence="7" type="ORF">DL546_001725</name>
</gene>
<feature type="transmembrane region" description="Helical" evidence="6">
    <location>
        <begin position="165"/>
        <end position="190"/>
    </location>
</feature>
<evidence type="ECO:0000256" key="2">
    <source>
        <dbReference type="ARBA" id="ARBA00022692"/>
    </source>
</evidence>
<sequence length="516" mass="56365">MARSGQRLHSGVVGGESLRAEQGHQETEFGQAGTNAPGSIKSLLALLLLVNLSMSIYQLPLNRVIERRLCREYYAEHSLPSVRPGQDVDEQLCKVDAVQKELAWIQGAMETAWIIGDFVMTIPLGFMVERYDRRTVLWLNLVPRICMLAWAVIVGSSEQLLPTKAIIAAPFLSVLGGDCIFNSLTLALASDLTEDRVLRASYFGYMSSTSYAVSLLGPALASASMSLFLWLPFCIGIMLLLIAVQAVHSLPTEQFRFPAADDMEGHRQPLLSSPRLKAQDRQRSLASSVLYRFDVIRSIVASHPWNFSLLLISFFLTSLASSDTKLLVQYISKRYKWTFSSAGYLLSGKAVVNFTLLTVVIPRLLKKRAESLHLTSYPHSQDITNVTYARSCLIVSILGALAIAFASTIWLLIPSLLLYALGSALPIFTLSLLKSPLVSPPPSPDVIASLGNPETHIFSIVMLVKTLGSLVGAPLMASAWIWGIATGGFTFGLPYFVSAVCYGLATIIFSGIKVDG</sequence>
<reference evidence="7 8" key="1">
    <citation type="submission" date="2018-08" db="EMBL/GenBank/DDBJ databases">
        <title>Draft genome of the lignicolous fungus Coniochaeta pulveracea.</title>
        <authorList>
            <person name="Borstlap C.J."/>
            <person name="De Witt R.N."/>
            <person name="Botha A."/>
            <person name="Volschenk H."/>
        </authorList>
    </citation>
    <scope>NUCLEOTIDE SEQUENCE [LARGE SCALE GENOMIC DNA]</scope>
    <source>
        <strain evidence="7 8">CAB683</strain>
    </source>
</reference>
<dbReference type="CDD" id="cd06174">
    <property type="entry name" value="MFS"/>
    <property type="match status" value="1"/>
</dbReference>
<accession>A0A420XWB2</accession>
<dbReference type="GO" id="GO:0022857">
    <property type="term" value="F:transmembrane transporter activity"/>
    <property type="evidence" value="ECO:0007669"/>
    <property type="project" value="InterPro"/>
</dbReference>
<evidence type="ECO:0000256" key="5">
    <source>
        <dbReference type="SAM" id="MobiDB-lite"/>
    </source>
</evidence>
<keyword evidence="8" id="KW-1185">Reference proteome</keyword>
<evidence type="ECO:0000313" key="7">
    <source>
        <dbReference type="EMBL" id="RKU39931.1"/>
    </source>
</evidence>